<keyword evidence="1 4" id="KW-0812">Transmembrane</keyword>
<dbReference type="AlphaFoldDB" id="A0A085GA78"/>
<dbReference type="PANTHER" id="PTHR23523:SF1">
    <property type="entry name" value="CYANATE TRANSPORT PROTEIN CYNX"/>
    <property type="match status" value="1"/>
</dbReference>
<dbReference type="InterPro" id="IPR011701">
    <property type="entry name" value="MFS"/>
</dbReference>
<dbReference type="Gene3D" id="1.20.1250.20">
    <property type="entry name" value="MFS general substrate transporter like domains"/>
    <property type="match status" value="1"/>
</dbReference>
<evidence type="ECO:0000259" key="5">
    <source>
        <dbReference type="PROSITE" id="PS50850"/>
    </source>
</evidence>
<feature type="transmembrane region" description="Helical" evidence="4">
    <location>
        <begin position="239"/>
        <end position="260"/>
    </location>
</feature>
<feature type="transmembrane region" description="Helical" evidence="4">
    <location>
        <begin position="339"/>
        <end position="358"/>
    </location>
</feature>
<dbReference type="eggNOG" id="COG2807">
    <property type="taxonomic scope" value="Bacteria"/>
</dbReference>
<dbReference type="PROSITE" id="PS50850">
    <property type="entry name" value="MFS"/>
    <property type="match status" value="1"/>
</dbReference>
<dbReference type="STRING" id="910964.GEAM_1941"/>
<keyword evidence="3 4" id="KW-0472">Membrane</keyword>
<dbReference type="Pfam" id="PF07690">
    <property type="entry name" value="MFS_1"/>
    <property type="match status" value="1"/>
</dbReference>
<dbReference type="Proteomes" id="UP000028640">
    <property type="component" value="Unassembled WGS sequence"/>
</dbReference>
<feature type="domain" description="Major facilitator superfamily (MFS) profile" evidence="5">
    <location>
        <begin position="8"/>
        <end position="385"/>
    </location>
</feature>
<dbReference type="InterPro" id="IPR036259">
    <property type="entry name" value="MFS_trans_sf"/>
</dbReference>
<evidence type="ECO:0000256" key="2">
    <source>
        <dbReference type="ARBA" id="ARBA00022989"/>
    </source>
</evidence>
<protein>
    <submittedName>
        <fullName evidence="6">Cyanate MFS transporter</fullName>
    </submittedName>
</protein>
<dbReference type="InterPro" id="IPR052524">
    <property type="entry name" value="MFS_Cyanate_Porter"/>
</dbReference>
<dbReference type="GO" id="GO:0022857">
    <property type="term" value="F:transmembrane transporter activity"/>
    <property type="evidence" value="ECO:0007669"/>
    <property type="project" value="InterPro"/>
</dbReference>
<keyword evidence="2 4" id="KW-1133">Transmembrane helix</keyword>
<comment type="caution">
    <text evidence="6">The sequence shown here is derived from an EMBL/GenBank/DDBJ whole genome shotgun (WGS) entry which is preliminary data.</text>
</comment>
<evidence type="ECO:0000256" key="3">
    <source>
        <dbReference type="ARBA" id="ARBA00023136"/>
    </source>
</evidence>
<reference evidence="6 7" key="1">
    <citation type="submission" date="2014-05" db="EMBL/GenBank/DDBJ databases">
        <title>ATOL: Assembling a taxonomically balanced genome-scale reconstruction of the evolutionary history of the Enterobacteriaceae.</title>
        <authorList>
            <person name="Plunkett G.III."/>
            <person name="Neeno-Eckwall E.C."/>
            <person name="Glasner J.D."/>
            <person name="Perna N.T."/>
        </authorList>
    </citation>
    <scope>NUCLEOTIDE SEQUENCE [LARGE SCALE GENOMIC DNA]</scope>
    <source>
        <strain evidence="6 7">ATCC 33852</strain>
    </source>
</reference>
<sequence>MLSKSFVMWLMLFMGGICLRTGISSVAPVLEAIQSSLQVSTTWLGMLTAIPVICMGVLSPLGHRLEQRFGMKKSMLMAFVILIIGLLLRLYSRSFGLLMLTAGCVGVADAIIRPLLSGFIKDKFPERVALAMSVYSASMGTGSALAAYGTPLLSQLTTGSWRAGLAFWALPALIALLVWWFGPSEQPHAAQQAQNSIKNPVSRGITLTFTLFFGLQAGINYALLAWMPSFYIQQGFAEHAAGTLVAMLIVSQTLTGLLFSLITRQLRISHRAAAGVFSLITLLGIIALFSLQNLPWVAPLILGVGTGGLFPMALILPLDFTENRVQATRLSGITQSGGYLLGGAIPWLTGLAASTFGMTHGLKIFMGLCVLLILLMSLLIARAYRSQQVANSAR</sequence>
<evidence type="ECO:0000256" key="4">
    <source>
        <dbReference type="SAM" id="Phobius"/>
    </source>
</evidence>
<dbReference type="RefSeq" id="WP_034790963.1">
    <property type="nucleotide sequence ID" value="NZ_JMPJ01000053.1"/>
</dbReference>
<dbReference type="GeneID" id="78380285"/>
<feature type="transmembrane region" description="Helical" evidence="4">
    <location>
        <begin position="161"/>
        <end position="183"/>
    </location>
</feature>
<gene>
    <name evidence="6" type="ORF">GEAM_1941</name>
</gene>
<evidence type="ECO:0000313" key="6">
    <source>
        <dbReference type="EMBL" id="KFC80623.1"/>
    </source>
</evidence>
<organism evidence="6 7">
    <name type="scientific">Ewingella americana (strain ATCC 33852 / DSM 4580 / CCUG 14506 / JCM 5911 / LMG 7869 / NCTC 12157 / CDC 1468-78)</name>
    <dbReference type="NCBI Taxonomy" id="910964"/>
    <lineage>
        <taxon>Bacteria</taxon>
        <taxon>Pseudomonadati</taxon>
        <taxon>Pseudomonadota</taxon>
        <taxon>Gammaproteobacteria</taxon>
        <taxon>Enterobacterales</taxon>
        <taxon>Yersiniaceae</taxon>
        <taxon>Ewingella</taxon>
    </lineage>
</organism>
<feature type="transmembrane region" description="Helical" evidence="4">
    <location>
        <begin position="297"/>
        <end position="318"/>
    </location>
</feature>
<feature type="transmembrane region" description="Helical" evidence="4">
    <location>
        <begin position="97"/>
        <end position="116"/>
    </location>
</feature>
<dbReference type="SUPFAM" id="SSF103473">
    <property type="entry name" value="MFS general substrate transporter"/>
    <property type="match status" value="1"/>
</dbReference>
<feature type="transmembrane region" description="Helical" evidence="4">
    <location>
        <begin position="204"/>
        <end position="227"/>
    </location>
</feature>
<dbReference type="PANTHER" id="PTHR23523">
    <property type="match status" value="1"/>
</dbReference>
<feature type="transmembrane region" description="Helical" evidence="4">
    <location>
        <begin position="364"/>
        <end position="384"/>
    </location>
</feature>
<feature type="transmembrane region" description="Helical" evidence="4">
    <location>
        <begin position="74"/>
        <end position="91"/>
    </location>
</feature>
<feature type="transmembrane region" description="Helical" evidence="4">
    <location>
        <begin position="7"/>
        <end position="30"/>
    </location>
</feature>
<feature type="transmembrane region" description="Helical" evidence="4">
    <location>
        <begin position="128"/>
        <end position="149"/>
    </location>
</feature>
<dbReference type="EMBL" id="JMPJ01000053">
    <property type="protein sequence ID" value="KFC80623.1"/>
    <property type="molecule type" value="Genomic_DNA"/>
</dbReference>
<dbReference type="InterPro" id="IPR020846">
    <property type="entry name" value="MFS_dom"/>
</dbReference>
<proteinExistence type="predicted"/>
<keyword evidence="7" id="KW-1185">Reference proteome</keyword>
<feature type="transmembrane region" description="Helical" evidence="4">
    <location>
        <begin position="42"/>
        <end position="62"/>
    </location>
</feature>
<evidence type="ECO:0000256" key="1">
    <source>
        <dbReference type="ARBA" id="ARBA00022692"/>
    </source>
</evidence>
<name>A0A085GA78_EWIA3</name>
<evidence type="ECO:0000313" key="7">
    <source>
        <dbReference type="Proteomes" id="UP000028640"/>
    </source>
</evidence>
<feature type="transmembrane region" description="Helical" evidence="4">
    <location>
        <begin position="272"/>
        <end position="291"/>
    </location>
</feature>
<accession>A0A085GA78</accession>